<evidence type="ECO:0000256" key="2">
    <source>
        <dbReference type="SAM" id="Phobius"/>
    </source>
</evidence>
<accession>A0ABD3BA25</accession>
<protein>
    <submittedName>
        <fullName evidence="3">Uncharacterized protein</fullName>
    </submittedName>
</protein>
<keyword evidence="2" id="KW-0812">Transmembrane</keyword>
<feature type="region of interest" description="Disordered" evidence="1">
    <location>
        <begin position="65"/>
        <end position="95"/>
    </location>
</feature>
<evidence type="ECO:0000256" key="1">
    <source>
        <dbReference type="SAM" id="MobiDB-lite"/>
    </source>
</evidence>
<reference evidence="4" key="1">
    <citation type="journal article" date="2024" name="IScience">
        <title>Strigolactones Initiate the Formation of Haustorium-like Structures in Castilleja.</title>
        <authorList>
            <person name="Buerger M."/>
            <person name="Peterson D."/>
            <person name="Chory J."/>
        </authorList>
    </citation>
    <scope>NUCLEOTIDE SEQUENCE [LARGE SCALE GENOMIC DNA]</scope>
</reference>
<feature type="transmembrane region" description="Helical" evidence="2">
    <location>
        <begin position="153"/>
        <end position="172"/>
    </location>
</feature>
<comment type="caution">
    <text evidence="3">The sequence shown here is derived from an EMBL/GenBank/DDBJ whole genome shotgun (WGS) entry which is preliminary data.</text>
</comment>
<keyword evidence="2" id="KW-1133">Transmembrane helix</keyword>
<keyword evidence="2" id="KW-0472">Membrane</keyword>
<dbReference type="EMBL" id="JAVIJP010000107">
    <property type="protein sequence ID" value="KAL3614226.1"/>
    <property type="molecule type" value="Genomic_DNA"/>
</dbReference>
<sequence>MVEASLTDLRNPRSPVLIHLFAPPLGSSTPITESTIEKSEESIEMQVESDVAGFWVIETPIERGDGDRNKGMRGGGAGRLLPAPPTTRAATAPPRTIPHLPAAPIYSPIFKGFICMKERGLSAATWWSDWWLRKMVTGSGDVRLRNLRMATNRSLLCTFLVLLSIIIVSISANRLEDQAMDNDENHIDRLVHQEMESFNNRIDFYLDCFRLSERYQFSDEYDTWQDEMGANICRTSLGVMQSMYENTGRLMQGYKEALLIWNKNNQTMVDIEICQYDHRRCPGQLKKIMLRFVFG</sequence>
<keyword evidence="4" id="KW-1185">Reference proteome</keyword>
<evidence type="ECO:0000313" key="3">
    <source>
        <dbReference type="EMBL" id="KAL3614226.1"/>
    </source>
</evidence>
<gene>
    <name evidence="3" type="ORF">CASFOL_042300</name>
</gene>
<name>A0ABD3BA25_9LAMI</name>
<dbReference type="Proteomes" id="UP001632038">
    <property type="component" value="Unassembled WGS sequence"/>
</dbReference>
<dbReference type="AlphaFoldDB" id="A0ABD3BA25"/>
<organism evidence="3 4">
    <name type="scientific">Castilleja foliolosa</name>
    <dbReference type="NCBI Taxonomy" id="1961234"/>
    <lineage>
        <taxon>Eukaryota</taxon>
        <taxon>Viridiplantae</taxon>
        <taxon>Streptophyta</taxon>
        <taxon>Embryophyta</taxon>
        <taxon>Tracheophyta</taxon>
        <taxon>Spermatophyta</taxon>
        <taxon>Magnoliopsida</taxon>
        <taxon>eudicotyledons</taxon>
        <taxon>Gunneridae</taxon>
        <taxon>Pentapetalae</taxon>
        <taxon>asterids</taxon>
        <taxon>lamiids</taxon>
        <taxon>Lamiales</taxon>
        <taxon>Orobanchaceae</taxon>
        <taxon>Pedicularideae</taxon>
        <taxon>Castillejinae</taxon>
        <taxon>Castilleja</taxon>
    </lineage>
</organism>
<proteinExistence type="predicted"/>
<evidence type="ECO:0000313" key="4">
    <source>
        <dbReference type="Proteomes" id="UP001632038"/>
    </source>
</evidence>